<organism evidence="3 4">
    <name type="scientific">Kaistia soli DSM 19436</name>
    <dbReference type="NCBI Taxonomy" id="1122133"/>
    <lineage>
        <taxon>Bacteria</taxon>
        <taxon>Pseudomonadati</taxon>
        <taxon>Pseudomonadota</taxon>
        <taxon>Alphaproteobacteria</taxon>
        <taxon>Hyphomicrobiales</taxon>
        <taxon>Kaistiaceae</taxon>
        <taxon>Kaistia</taxon>
    </lineage>
</organism>
<evidence type="ECO:0000256" key="2">
    <source>
        <dbReference type="SAM" id="Phobius"/>
    </source>
</evidence>
<dbReference type="EMBL" id="FQUP01000003">
    <property type="protein sequence ID" value="SHF89484.1"/>
    <property type="molecule type" value="Genomic_DNA"/>
</dbReference>
<dbReference type="GO" id="GO:0051301">
    <property type="term" value="P:cell division"/>
    <property type="evidence" value="ECO:0007669"/>
    <property type="project" value="UniProtKB-KW"/>
</dbReference>
<keyword evidence="2" id="KW-1133">Transmembrane helix</keyword>
<keyword evidence="3" id="KW-0131">Cell cycle</keyword>
<dbReference type="InterPro" id="IPR007060">
    <property type="entry name" value="FtsL/DivIC"/>
</dbReference>
<protein>
    <submittedName>
        <fullName evidence="3">Cell division protein FtsB</fullName>
    </submittedName>
</protein>
<reference evidence="3 4" key="1">
    <citation type="submission" date="2016-11" db="EMBL/GenBank/DDBJ databases">
        <authorList>
            <person name="Jaros S."/>
            <person name="Januszkiewicz K."/>
            <person name="Wedrychowicz H."/>
        </authorList>
    </citation>
    <scope>NUCLEOTIDE SEQUENCE [LARGE SCALE GENOMIC DNA]</scope>
    <source>
        <strain evidence="3 4">DSM 19436</strain>
    </source>
</reference>
<name>A0A1M5FD81_9HYPH</name>
<dbReference type="RefSeq" id="WP_244540249.1">
    <property type="nucleotide sequence ID" value="NZ_FQUP01000003.1"/>
</dbReference>
<feature type="transmembrane region" description="Helical" evidence="2">
    <location>
        <begin position="12"/>
        <end position="30"/>
    </location>
</feature>
<keyword evidence="1" id="KW-0175">Coiled coil</keyword>
<keyword evidence="3" id="KW-0132">Cell division</keyword>
<dbReference type="Pfam" id="PF04977">
    <property type="entry name" value="DivIC"/>
    <property type="match status" value="1"/>
</dbReference>
<keyword evidence="2" id="KW-0472">Membrane</keyword>
<dbReference type="STRING" id="1122133.SAMN02745157_3010"/>
<feature type="coiled-coil region" evidence="1">
    <location>
        <begin position="42"/>
        <end position="69"/>
    </location>
</feature>
<dbReference type="Proteomes" id="UP000184485">
    <property type="component" value="Unassembled WGS sequence"/>
</dbReference>
<dbReference type="AlphaFoldDB" id="A0A1M5FD81"/>
<evidence type="ECO:0000313" key="4">
    <source>
        <dbReference type="Proteomes" id="UP000184485"/>
    </source>
</evidence>
<sequence length="112" mass="12845">MMTTRQRRNSHYSKLLLPLGAIAVMAYFGYHSFNGDYGIWSRDRMRREAIGLEAELASLKAERLALQERAKLLRPESLDPDMIDERARRNLNVLKSDELVIDLAAARQAKAQ</sequence>
<evidence type="ECO:0000313" key="3">
    <source>
        <dbReference type="EMBL" id="SHF89484.1"/>
    </source>
</evidence>
<keyword evidence="2" id="KW-0812">Transmembrane</keyword>
<evidence type="ECO:0000256" key="1">
    <source>
        <dbReference type="SAM" id="Coils"/>
    </source>
</evidence>
<proteinExistence type="predicted"/>
<accession>A0A1M5FD81</accession>
<gene>
    <name evidence="3" type="ORF">SAMN02745157_3010</name>
</gene>
<keyword evidence="4" id="KW-1185">Reference proteome</keyword>